<dbReference type="EMBL" id="FPJE01000012">
    <property type="protein sequence ID" value="SFW56787.1"/>
    <property type="molecule type" value="Genomic_DNA"/>
</dbReference>
<evidence type="ECO:0000313" key="1">
    <source>
        <dbReference type="EMBL" id="SFW56787.1"/>
    </source>
</evidence>
<keyword evidence="2" id="KW-1185">Reference proteome</keyword>
<reference evidence="1 2" key="1">
    <citation type="submission" date="2016-11" db="EMBL/GenBank/DDBJ databases">
        <authorList>
            <person name="Jaros S."/>
            <person name="Januszkiewicz K."/>
            <person name="Wedrychowicz H."/>
        </authorList>
    </citation>
    <scope>NUCLEOTIDE SEQUENCE [LARGE SCALE GENOMIC DNA]</scope>
    <source>
        <strain evidence="1 2">CGMCC 1.12145</strain>
    </source>
</reference>
<protein>
    <submittedName>
        <fullName evidence="1">Uncharacterized protein</fullName>
    </submittedName>
</protein>
<sequence length="329" mass="35813">MKKCIVNLAIAGIFSGLFISCSDDHLDTEGIDDTPTPIEADAFFEEHGQSLQAFTGDASSGFTVTGAGGTEISFPADAFVDEDGNIISGAVEIGIIEILTKKDLLLSGVATESNGQLLESGGELYIEALQNGETLYLNPANHHFGSNPVTVKLPRDTDIDPTDMILFNQGARWDDGLEDDSFTWLVFNESPDAMVQPYSYDFTIPNFGWINVDKFLNFPQDELTFVHVNLTAGSAGGLQDVAVLMVFENLNAVIGLNYDPVQEWFGTENFSVNPNLPIGEQIAVVIIAKNAQGDLYFDKQENLTITANALYTLTPQQATPQDIDWINNL</sequence>
<name>A0A1K1QAU9_9FLAO</name>
<dbReference type="OrthoDB" id="1488726at2"/>
<evidence type="ECO:0000313" key="2">
    <source>
        <dbReference type="Proteomes" id="UP000182248"/>
    </source>
</evidence>
<dbReference type="Proteomes" id="UP000182248">
    <property type="component" value="Unassembled WGS sequence"/>
</dbReference>
<dbReference type="PROSITE" id="PS51257">
    <property type="entry name" value="PROKAR_LIPOPROTEIN"/>
    <property type="match status" value="1"/>
</dbReference>
<proteinExistence type="predicted"/>
<dbReference type="RefSeq" id="WP_072317595.1">
    <property type="nucleotide sequence ID" value="NZ_FPJE01000012.1"/>
</dbReference>
<dbReference type="STRING" id="1150368.SAMN02927921_02379"/>
<dbReference type="AlphaFoldDB" id="A0A1K1QAU9"/>
<accession>A0A1K1QAU9</accession>
<gene>
    <name evidence="1" type="ORF">SAMN02927921_02379</name>
</gene>
<organism evidence="1 2">
    <name type="scientific">Sinomicrobium oceani</name>
    <dbReference type="NCBI Taxonomy" id="1150368"/>
    <lineage>
        <taxon>Bacteria</taxon>
        <taxon>Pseudomonadati</taxon>
        <taxon>Bacteroidota</taxon>
        <taxon>Flavobacteriia</taxon>
        <taxon>Flavobacteriales</taxon>
        <taxon>Flavobacteriaceae</taxon>
        <taxon>Sinomicrobium</taxon>
    </lineage>
</organism>